<protein>
    <submittedName>
        <fullName evidence="1">Unannotated protein</fullName>
    </submittedName>
</protein>
<accession>A0A6J7AMK3</accession>
<organism evidence="1">
    <name type="scientific">freshwater metagenome</name>
    <dbReference type="NCBI Taxonomy" id="449393"/>
    <lineage>
        <taxon>unclassified sequences</taxon>
        <taxon>metagenomes</taxon>
        <taxon>ecological metagenomes</taxon>
    </lineage>
</organism>
<sequence>MTDWRSGEETTVALGHLVGTARRLHGVLGTAALTSGLPRVTVLLDEWSLFFSDHAAWLFDRLPLRDGLEREAFVSPGPFSDVLSTLEDFSQVGDDVGVVVGFVEVVLPALQANVAEVRTGCSEAGERNLKRILGFFEVDLTGIEEDGSELVRILTTDATHRARAAEVLAGFPSVK</sequence>
<dbReference type="AlphaFoldDB" id="A0A6J7AMK3"/>
<gene>
    <name evidence="1" type="ORF">UFOPK3164_01571</name>
    <name evidence="2" type="ORF">UFOPK3427_01024</name>
    <name evidence="3" type="ORF">UFOPK4112_00062</name>
</gene>
<reference evidence="1" key="1">
    <citation type="submission" date="2020-05" db="EMBL/GenBank/DDBJ databases">
        <authorList>
            <person name="Chiriac C."/>
            <person name="Salcher M."/>
            <person name="Ghai R."/>
            <person name="Kavagutti S V."/>
        </authorList>
    </citation>
    <scope>NUCLEOTIDE SEQUENCE</scope>
</reference>
<evidence type="ECO:0000313" key="3">
    <source>
        <dbReference type="EMBL" id="CAB5006654.1"/>
    </source>
</evidence>
<name>A0A6J7AMK3_9ZZZZ</name>
<evidence type="ECO:0000313" key="1">
    <source>
        <dbReference type="EMBL" id="CAB4834047.1"/>
    </source>
</evidence>
<dbReference type="EMBL" id="CAFABE010000107">
    <property type="protein sequence ID" value="CAB4834047.1"/>
    <property type="molecule type" value="Genomic_DNA"/>
</dbReference>
<dbReference type="EMBL" id="CAFBPM010000001">
    <property type="protein sequence ID" value="CAB5006654.1"/>
    <property type="molecule type" value="Genomic_DNA"/>
</dbReference>
<evidence type="ECO:0000313" key="2">
    <source>
        <dbReference type="EMBL" id="CAB4874337.1"/>
    </source>
</evidence>
<proteinExistence type="predicted"/>
<dbReference type="EMBL" id="CAFBLT010000001">
    <property type="protein sequence ID" value="CAB4874337.1"/>
    <property type="molecule type" value="Genomic_DNA"/>
</dbReference>